<dbReference type="InterPro" id="IPR018973">
    <property type="entry name" value="MZB"/>
</dbReference>
<evidence type="ECO:0000256" key="2">
    <source>
        <dbReference type="ARBA" id="ARBA00022840"/>
    </source>
</evidence>
<dbReference type="CDD" id="cd17923">
    <property type="entry name" value="DEXHc_Hrq1-like"/>
    <property type="match status" value="1"/>
</dbReference>
<dbReference type="SMART" id="SM00490">
    <property type="entry name" value="HELICc"/>
    <property type="match status" value="1"/>
</dbReference>
<comment type="caution">
    <text evidence="5">The sequence shown here is derived from an EMBL/GenBank/DDBJ whole genome shotgun (WGS) entry which is preliminary data.</text>
</comment>
<dbReference type="GO" id="GO:0004386">
    <property type="term" value="F:helicase activity"/>
    <property type="evidence" value="ECO:0007669"/>
    <property type="project" value="UniProtKB-KW"/>
</dbReference>
<gene>
    <name evidence="5" type="ORF">ACFPUZ_07375</name>
</gene>
<dbReference type="Pfam" id="PF00270">
    <property type="entry name" value="DEAD"/>
    <property type="match status" value="1"/>
</dbReference>
<feature type="domain" description="Helicase ATP-binding" evidence="3">
    <location>
        <begin position="137"/>
        <end position="350"/>
    </location>
</feature>
<dbReference type="Pfam" id="PF09369">
    <property type="entry name" value="MZB"/>
    <property type="match status" value="1"/>
</dbReference>
<dbReference type="EMBL" id="JBHSQE010000004">
    <property type="protein sequence ID" value="MFC6146622.1"/>
    <property type="molecule type" value="Genomic_DNA"/>
</dbReference>
<dbReference type="SMART" id="SM00487">
    <property type="entry name" value="DEXDc"/>
    <property type="match status" value="1"/>
</dbReference>
<dbReference type="Proteomes" id="UP001596244">
    <property type="component" value="Unassembled WGS sequence"/>
</dbReference>
<organism evidence="5 6">
    <name type="scientific">Corynebacterium nasicanis</name>
    <dbReference type="NCBI Taxonomy" id="1448267"/>
    <lineage>
        <taxon>Bacteria</taxon>
        <taxon>Bacillati</taxon>
        <taxon>Actinomycetota</taxon>
        <taxon>Actinomycetes</taxon>
        <taxon>Mycobacteriales</taxon>
        <taxon>Corynebacteriaceae</taxon>
        <taxon>Corynebacterium</taxon>
    </lineage>
</organism>
<protein>
    <submittedName>
        <fullName evidence="5">DEAD/DEAH box helicase</fullName>
    </submittedName>
</protein>
<dbReference type="PROSITE" id="PS51194">
    <property type="entry name" value="HELICASE_CTER"/>
    <property type="match status" value="1"/>
</dbReference>
<accession>A0ABW1QCT5</accession>
<dbReference type="InterPro" id="IPR011545">
    <property type="entry name" value="DEAD/DEAH_box_helicase_dom"/>
</dbReference>
<dbReference type="SUPFAM" id="SSF52540">
    <property type="entry name" value="P-loop containing nucleoside triphosphate hydrolases"/>
    <property type="match status" value="2"/>
</dbReference>
<dbReference type="Pfam" id="PF00271">
    <property type="entry name" value="Helicase_C"/>
    <property type="match status" value="1"/>
</dbReference>
<evidence type="ECO:0000313" key="6">
    <source>
        <dbReference type="Proteomes" id="UP001596244"/>
    </source>
</evidence>
<keyword evidence="1" id="KW-0547">Nucleotide-binding</keyword>
<keyword evidence="6" id="KW-1185">Reference proteome</keyword>
<dbReference type="InterPro" id="IPR001650">
    <property type="entry name" value="Helicase_C-like"/>
</dbReference>
<keyword evidence="5" id="KW-0347">Helicase</keyword>
<keyword evidence="5" id="KW-0378">Hydrolase</keyword>
<dbReference type="InterPro" id="IPR027417">
    <property type="entry name" value="P-loop_NTPase"/>
</dbReference>
<evidence type="ECO:0000259" key="3">
    <source>
        <dbReference type="PROSITE" id="PS51192"/>
    </source>
</evidence>
<sequence length="1608" mass="179749">MSNEDFPSFEELFPPEEFDLPEASLSPAEAERLQALNASSRNIDPVAASDSIIRDYRRYLKTMLRPSNSRIAQEFHRAVDEAPNLNKGPILQLTPPYAPGATAEELIQQGILHDSFRSLSPVFSLQRPLYSHQERALKKVRDGRNLIVSTGTGSGKTESFLIPIIDTLLREQAAGTLGPGVRALLLYPMNALANDQLKRLRELLADKPEITFGRYTGETKQTLQDAETIYREINGADAKSLPNELISRDQMQETPPHILLTNYAMLEYLLLRPEDNAFFDDEYSNQWRFIVLDEAHVYAGAQGTEVAMLLRRLKDRVGRDRHLQCIATSASLEGTEKRIMDFGTTLFGEPFEYIAENPLRQDLVRAEILRRPNKPTWELPATLFDAPIGDDALWNALHAEAGPREPYDVLSEERHIVEIRAMLAEHSISLSDVGQRLWPDVTVEEAMHRAHMLVLLGSVVLSDSGVPVLAARYHMFVRAAEGAYLGFREDGEPVISLDRQITVTGTDRPAYELGTCTKCGAVHVNGLTDDGYLVPPDSTRSTDTPHWVVLSEEAQSAELDEDDLEEPETISEAELPPLSKLCVACGRLMDDTFHSCRNGRCQRKELISVRVLPKPGGKLETCTVCGGRARDLIRRLLTDANAAPAVLTTSLFQLLPEAADEESARKVGAGRKLLTFSDSRQAAAYAAPYLESSYGRLLERRILVETLEDEEFSQGAPLERWIIRAGQLAQKSRALPIRLSKYELLGEVGLWVFTDLASTTRRLSTEGMGLARVELAPEAMTRLKLLPRLNSLFSGDERAARDFVNILVQDVRHKGAVIAPDYVDFVDERFAPRTGQQTFRFDGGRDSKKRVFSWIPQRGTNNRKNLITKVLRDLGQAGVNDRNVDTFLKLIWEDLVRSEILRVPDPKDPNYALDSKLLFVSPGAAHDWFACNTCRTVTAFNIRGLCPNGWCPGALDTVDPADPDVSQNHYRNLAQHMEMVPLSAKEHTAQWTPTEAAEVQKRFISGDINVLSCSTTFELGVDVGDLQSVMLRNVPPRTANYVQRAGRAGRRTGSAAFVLTFAKRGAHDMSIFKDPVSMIDGDMTAPFIKIENDRIAKRHAFSVAFASFLREQAKRERTWSRIADFFLPEEELVRSKNSSLAEKGLPLLKEYLSPVPQEITDALYRIMPPELHEPLNLSGGGWAKDYLTLFTNVAEEVEDDYQTLSGMRSELLSQGRGTTADAYKFTIRTLVDQHLLGYLAKKNLLPKYSFPVDTVDLQTNFSDAGSKINLSRDLLLAISDYAPGSQVVAGGHLWESAGIRHLPGKKLHSWSWTECPHCHHIQTSMTEFIAGDECSHCHGQLSVTAAKKFLIPTYGFVARKTPRNVGMTPPRRHWGRIEFVQKFGSESNAMEYADRESLEKAQVLIRYSERTEMGALETGSNQRGYWYCDTCGFAAPVESARPKEHQNPRTQALCRTWPEARSLGHTYQTDITHISVPTFLRTDYADWRPAMYALIEAASEALEINRDDLNGTMATHDGVPTIVLFDTVPGGAGITNKVREAFPKVVDAAIRRVSNCGCGVDTSCYACLRSYSNQRFHRELRRDLALDLLMHMKQAVDATPTVKAHLQG</sequence>
<dbReference type="RefSeq" id="WP_377001164.1">
    <property type="nucleotide sequence ID" value="NZ_JBHSQE010000004.1"/>
</dbReference>
<name>A0ABW1QCT5_9CORY</name>
<dbReference type="PROSITE" id="PS51192">
    <property type="entry name" value="HELICASE_ATP_BIND_1"/>
    <property type="match status" value="1"/>
</dbReference>
<evidence type="ECO:0000313" key="5">
    <source>
        <dbReference type="EMBL" id="MFC6146622.1"/>
    </source>
</evidence>
<dbReference type="PANTHER" id="PTHR47957:SF3">
    <property type="entry name" value="ATP-DEPENDENT HELICASE HRQ1"/>
    <property type="match status" value="1"/>
</dbReference>
<feature type="domain" description="Helicase C-terminal" evidence="4">
    <location>
        <begin position="912"/>
        <end position="1095"/>
    </location>
</feature>
<dbReference type="PANTHER" id="PTHR47957">
    <property type="entry name" value="ATP-DEPENDENT HELICASE HRQ1"/>
    <property type="match status" value="1"/>
</dbReference>
<reference evidence="6" key="1">
    <citation type="journal article" date="2019" name="Int. J. Syst. Evol. Microbiol.">
        <title>The Global Catalogue of Microorganisms (GCM) 10K type strain sequencing project: providing services to taxonomists for standard genome sequencing and annotation.</title>
        <authorList>
            <consortium name="The Broad Institute Genomics Platform"/>
            <consortium name="The Broad Institute Genome Sequencing Center for Infectious Disease"/>
            <person name="Wu L."/>
            <person name="Ma J."/>
        </authorList>
    </citation>
    <scope>NUCLEOTIDE SEQUENCE [LARGE SCALE GENOMIC DNA]</scope>
    <source>
        <strain evidence="6">CCUG 51943</strain>
    </source>
</reference>
<proteinExistence type="predicted"/>
<dbReference type="Gene3D" id="3.40.50.300">
    <property type="entry name" value="P-loop containing nucleotide triphosphate hydrolases"/>
    <property type="match status" value="2"/>
</dbReference>
<evidence type="ECO:0000259" key="4">
    <source>
        <dbReference type="PROSITE" id="PS51194"/>
    </source>
</evidence>
<keyword evidence="2" id="KW-0067">ATP-binding</keyword>
<evidence type="ECO:0000256" key="1">
    <source>
        <dbReference type="ARBA" id="ARBA00022741"/>
    </source>
</evidence>
<dbReference type="InterPro" id="IPR014001">
    <property type="entry name" value="Helicase_ATP-bd"/>
</dbReference>